<dbReference type="Gene3D" id="1.10.510.10">
    <property type="entry name" value="Transferase(Phosphotransferase) domain 1"/>
    <property type="match status" value="1"/>
</dbReference>
<dbReference type="InterPro" id="IPR000719">
    <property type="entry name" value="Prot_kinase_dom"/>
</dbReference>
<keyword evidence="3" id="KW-0808">Transferase</keyword>
<name>W4FKQ5_APHAT</name>
<dbReference type="GeneID" id="20818405"/>
<dbReference type="Gene3D" id="3.30.200.20">
    <property type="entry name" value="Phosphorylase Kinase, domain 1"/>
    <property type="match status" value="1"/>
</dbReference>
<dbReference type="GO" id="GO:0005524">
    <property type="term" value="F:ATP binding"/>
    <property type="evidence" value="ECO:0007669"/>
    <property type="project" value="UniProtKB-UniRule"/>
</dbReference>
<dbReference type="PANTHER" id="PTHR24351">
    <property type="entry name" value="RIBOSOMAL PROTEIN S6 KINASE"/>
    <property type="match status" value="1"/>
</dbReference>
<evidence type="ECO:0000313" key="11">
    <source>
        <dbReference type="EMBL" id="ETV67308.1"/>
    </source>
</evidence>
<dbReference type="GO" id="GO:0004674">
    <property type="term" value="F:protein serine/threonine kinase activity"/>
    <property type="evidence" value="ECO:0007669"/>
    <property type="project" value="UniProtKB-KW"/>
</dbReference>
<feature type="domain" description="AGC-kinase C-terminal" evidence="10">
    <location>
        <begin position="746"/>
        <end position="819"/>
    </location>
</feature>
<dbReference type="STRING" id="112090.W4FKQ5"/>
<dbReference type="PROSITE" id="PS00108">
    <property type="entry name" value="PROTEIN_KINASE_ST"/>
    <property type="match status" value="1"/>
</dbReference>
<evidence type="ECO:0000256" key="5">
    <source>
        <dbReference type="ARBA" id="ARBA00022777"/>
    </source>
</evidence>
<protein>
    <submittedName>
        <fullName evidence="11">AGC protein kinase</fullName>
    </submittedName>
</protein>
<feature type="compositionally biased region" description="Pro residues" evidence="8">
    <location>
        <begin position="390"/>
        <end position="402"/>
    </location>
</feature>
<evidence type="ECO:0000256" key="6">
    <source>
        <dbReference type="ARBA" id="ARBA00022840"/>
    </source>
</evidence>
<sequence length="820" mass="90511">MTTSLTSRRPPLRPHPSIPPSALYAPGGHGGAPSSSMMELELIRTILGDEVPTSVLLSCLHAASNDVSTAVNLYFSQQPTTDVPVDLTKSIRSSMPVTLHPFDEPGMLSNLNLAATLTTGAVDAINAANERFKVLRFRKRGNPLGAADMLLRNGDIVSLECNGLWLCARKNNALQWKPVSDTDDRNKFVMRGLALGTVLTVGEPFFLTSYRWKEREIAIRRTQSIGLTLNLPWNKPSSTSELASPNSNNTLNHVHRCFLGLARSTEGDWRLYFRAAPTPKAAASMATAAAMSVAPLNIRVEAPIKRRVSRLSRVAEDDEGTSSPTDMRRIEQMQMVLGLATCSKETLVEYLDGAGGNVQIALEHYFMTTHTDRKRSRPDSTLLLPMPRQSMPPPPPPPPSLPSPTLASSLQQHMTGSTHVSISKGLKELIYAGDAAAAAVGRSPPKASVQIPPPPPTSMLQKPLTIEDFEMLNVLGRGSFGAVMMVRYKQDGRIFAIKILKKSAMDATDMQNAMEERQILQRVKHPYVSSLVFAFQTSERLYLGKCPCFVSLSLSSSPRYLGMKFYAAGDLFYHLNQKGGGLPLADARLYAAELVLAISYLHSLNILYRDLKPSNIMIDEQGHIGIVDFGLSKQHIQGTSHGVKTLSGTAEYVAPEALVQTADGTRDYGKAYDWWSFGIVLYEMIVGVSPFYHDNERTMLQRIVHADVRFPADFPKDAKSLVRGLLNRDPKARLSGDAIQSHPFFASIQWTKLYQRQVPAYWTPDLSSETDTKYVDPVFTKDGPPSAVYDVAASHGKKDWSKRFSQFSFDFHRDDNSSKK</sequence>
<evidence type="ECO:0000256" key="1">
    <source>
        <dbReference type="ARBA" id="ARBA00022527"/>
    </source>
</evidence>
<dbReference type="Pfam" id="PF24559">
    <property type="entry name" value="UBA_RAD5A"/>
    <property type="match status" value="1"/>
</dbReference>
<dbReference type="InterPro" id="IPR056450">
    <property type="entry name" value="UBA_RAD5A"/>
</dbReference>
<dbReference type="AlphaFoldDB" id="W4FKQ5"/>
<evidence type="ECO:0000256" key="7">
    <source>
        <dbReference type="PROSITE-ProRule" id="PRU10141"/>
    </source>
</evidence>
<accession>W4FKQ5</accession>
<dbReference type="InterPro" id="IPR008271">
    <property type="entry name" value="Ser/Thr_kinase_AS"/>
</dbReference>
<evidence type="ECO:0000256" key="4">
    <source>
        <dbReference type="ARBA" id="ARBA00022741"/>
    </source>
</evidence>
<dbReference type="PROSITE" id="PS51285">
    <property type="entry name" value="AGC_KINASE_CTER"/>
    <property type="match status" value="1"/>
</dbReference>
<keyword evidence="5 11" id="KW-0418">Kinase</keyword>
<evidence type="ECO:0000259" key="10">
    <source>
        <dbReference type="PROSITE" id="PS51285"/>
    </source>
</evidence>
<feature type="region of interest" description="Disordered" evidence="8">
    <location>
        <begin position="1"/>
        <end position="35"/>
    </location>
</feature>
<dbReference type="PROSITE" id="PS00107">
    <property type="entry name" value="PROTEIN_KINASE_ATP"/>
    <property type="match status" value="1"/>
</dbReference>
<dbReference type="PROSITE" id="PS50011">
    <property type="entry name" value="PROTEIN_KINASE_DOM"/>
    <property type="match status" value="1"/>
</dbReference>
<dbReference type="FunFam" id="1.10.510.10:FF:000465">
    <property type="entry name" value="Non-specific serine/threonine protein kinase"/>
    <property type="match status" value="1"/>
</dbReference>
<dbReference type="InterPro" id="IPR011009">
    <property type="entry name" value="Kinase-like_dom_sf"/>
</dbReference>
<keyword evidence="6 7" id="KW-0067">ATP-binding</keyword>
<evidence type="ECO:0000259" key="9">
    <source>
        <dbReference type="PROSITE" id="PS50011"/>
    </source>
</evidence>
<evidence type="ECO:0000256" key="2">
    <source>
        <dbReference type="ARBA" id="ARBA00022553"/>
    </source>
</evidence>
<evidence type="ECO:0000256" key="8">
    <source>
        <dbReference type="SAM" id="MobiDB-lite"/>
    </source>
</evidence>
<keyword evidence="2" id="KW-0597">Phosphoprotein</keyword>
<keyword evidence="4 7" id="KW-0547">Nucleotide-binding</keyword>
<dbReference type="SMART" id="SM00133">
    <property type="entry name" value="S_TK_X"/>
    <property type="match status" value="1"/>
</dbReference>
<feature type="domain" description="Protein kinase" evidence="9">
    <location>
        <begin position="469"/>
        <end position="745"/>
    </location>
</feature>
<keyword evidence="1" id="KW-0723">Serine/threonine-protein kinase</keyword>
<organism evidence="11">
    <name type="scientific">Aphanomyces astaci</name>
    <name type="common">Crayfish plague agent</name>
    <dbReference type="NCBI Taxonomy" id="112090"/>
    <lineage>
        <taxon>Eukaryota</taxon>
        <taxon>Sar</taxon>
        <taxon>Stramenopiles</taxon>
        <taxon>Oomycota</taxon>
        <taxon>Saprolegniomycetes</taxon>
        <taxon>Saprolegniales</taxon>
        <taxon>Verrucalvaceae</taxon>
        <taxon>Aphanomyces</taxon>
    </lineage>
</organism>
<dbReference type="RefSeq" id="XP_009843127.1">
    <property type="nucleotide sequence ID" value="XM_009844825.1"/>
</dbReference>
<dbReference type="SMART" id="SM00220">
    <property type="entry name" value="S_TKc"/>
    <property type="match status" value="1"/>
</dbReference>
<dbReference type="InterPro" id="IPR000961">
    <property type="entry name" value="AGC-kinase_C"/>
</dbReference>
<dbReference type="CDD" id="cd05123">
    <property type="entry name" value="STKc_AGC"/>
    <property type="match status" value="1"/>
</dbReference>
<gene>
    <name evidence="11" type="ORF">H257_16409</name>
</gene>
<feature type="region of interest" description="Disordered" evidence="8">
    <location>
        <begin position="370"/>
        <end position="413"/>
    </location>
</feature>
<dbReference type="InterPro" id="IPR017441">
    <property type="entry name" value="Protein_kinase_ATP_BS"/>
</dbReference>
<reference evidence="11" key="1">
    <citation type="submission" date="2013-12" db="EMBL/GenBank/DDBJ databases">
        <title>The Genome Sequence of Aphanomyces astaci APO3.</title>
        <authorList>
            <consortium name="The Broad Institute Genomics Platform"/>
            <person name="Russ C."/>
            <person name="Tyler B."/>
            <person name="van West P."/>
            <person name="Dieguez-Uribeondo J."/>
            <person name="Young S.K."/>
            <person name="Zeng Q."/>
            <person name="Gargeya S."/>
            <person name="Fitzgerald M."/>
            <person name="Abouelleil A."/>
            <person name="Alvarado L."/>
            <person name="Chapman S.B."/>
            <person name="Gainer-Dewar J."/>
            <person name="Goldberg J."/>
            <person name="Griggs A."/>
            <person name="Gujja S."/>
            <person name="Hansen M."/>
            <person name="Howarth C."/>
            <person name="Imamovic A."/>
            <person name="Ireland A."/>
            <person name="Larimer J."/>
            <person name="McCowan C."/>
            <person name="Murphy C."/>
            <person name="Pearson M."/>
            <person name="Poon T.W."/>
            <person name="Priest M."/>
            <person name="Roberts A."/>
            <person name="Saif S."/>
            <person name="Shea T."/>
            <person name="Sykes S."/>
            <person name="Wortman J."/>
            <person name="Nusbaum C."/>
            <person name="Birren B."/>
        </authorList>
    </citation>
    <scope>NUCLEOTIDE SEQUENCE [LARGE SCALE GENOMIC DNA]</scope>
    <source>
        <strain evidence="11">APO3</strain>
    </source>
</reference>
<dbReference type="OrthoDB" id="72484at2759"/>
<feature type="binding site" evidence="7">
    <location>
        <position position="498"/>
    </location>
    <ligand>
        <name>ATP</name>
        <dbReference type="ChEBI" id="CHEBI:30616"/>
    </ligand>
</feature>
<dbReference type="EMBL" id="KI913199">
    <property type="protein sequence ID" value="ETV67308.1"/>
    <property type="molecule type" value="Genomic_DNA"/>
</dbReference>
<dbReference type="InterPro" id="IPR045270">
    <property type="entry name" value="STKc_AGC"/>
</dbReference>
<dbReference type="SUPFAM" id="SSF56112">
    <property type="entry name" value="Protein kinase-like (PK-like)"/>
    <property type="match status" value="1"/>
</dbReference>
<dbReference type="Pfam" id="PF00069">
    <property type="entry name" value="Pkinase"/>
    <property type="match status" value="1"/>
</dbReference>
<dbReference type="VEuPathDB" id="FungiDB:H257_16409"/>
<proteinExistence type="predicted"/>
<evidence type="ECO:0000256" key="3">
    <source>
        <dbReference type="ARBA" id="ARBA00022679"/>
    </source>
</evidence>